<reference evidence="1" key="1">
    <citation type="submission" date="2023-03" db="EMBL/GenBank/DDBJ databases">
        <title>Lomoglobus Profundus gen. nov., sp. nov., a novel member of the phylum Verrucomicrobia, isolated from deep-marine sediment of South China Sea.</title>
        <authorList>
            <person name="Ahmad T."/>
            <person name="Ishaq S.E."/>
            <person name="Wang F."/>
        </authorList>
    </citation>
    <scope>NUCLEOTIDE SEQUENCE</scope>
    <source>
        <strain evidence="1">LMO-M01</strain>
    </source>
</reference>
<protein>
    <submittedName>
        <fullName evidence="1">Uncharacterized protein</fullName>
    </submittedName>
</protein>
<dbReference type="AlphaFoldDB" id="A0AAE9ZTG7"/>
<dbReference type="RefSeq" id="WP_330931875.1">
    <property type="nucleotide sequence ID" value="NZ_CP119075.1"/>
</dbReference>
<dbReference type="Proteomes" id="UP001218638">
    <property type="component" value="Chromosome"/>
</dbReference>
<name>A0AAE9ZTG7_9BACT</name>
<keyword evidence="2" id="KW-1185">Reference proteome</keyword>
<accession>A0AAE9ZTG7</accession>
<dbReference type="Gene3D" id="1.20.120.1490">
    <property type="match status" value="1"/>
</dbReference>
<evidence type="ECO:0000313" key="2">
    <source>
        <dbReference type="Proteomes" id="UP001218638"/>
    </source>
</evidence>
<dbReference type="KEGG" id="slom:PXH66_21145"/>
<organism evidence="1 2">
    <name type="scientific">Synoicihabitans lomoniglobus</name>
    <dbReference type="NCBI Taxonomy" id="2909285"/>
    <lineage>
        <taxon>Bacteria</taxon>
        <taxon>Pseudomonadati</taxon>
        <taxon>Verrucomicrobiota</taxon>
        <taxon>Opitutia</taxon>
        <taxon>Opitutales</taxon>
        <taxon>Opitutaceae</taxon>
        <taxon>Synoicihabitans</taxon>
    </lineage>
</organism>
<dbReference type="EMBL" id="CP119075">
    <property type="protein sequence ID" value="WED64860.1"/>
    <property type="molecule type" value="Genomic_DNA"/>
</dbReference>
<sequence length="167" mass="18685">MKRLKRNLTIFLTVVFLGAHTPEVLRVVDQADRQPLMLVAASASDASSTISRIAQAWLSQRLELTPDQVSDLRHIARDMNDPWRAQSDEVESARFALQRITASDASASRRFRELAAAETALARTETILIAELRTALEPTQLARLDAWHTDRPSTNSPAINWLATLTR</sequence>
<evidence type="ECO:0000313" key="1">
    <source>
        <dbReference type="EMBL" id="WED64860.1"/>
    </source>
</evidence>
<proteinExistence type="predicted"/>
<gene>
    <name evidence="1" type="ORF">PXH66_21145</name>
</gene>